<dbReference type="GO" id="GO:0031012">
    <property type="term" value="C:extracellular matrix"/>
    <property type="evidence" value="ECO:0007669"/>
    <property type="project" value="TreeGrafter"/>
</dbReference>
<feature type="signal peptide" evidence="11">
    <location>
        <begin position="1"/>
        <end position="31"/>
    </location>
</feature>
<evidence type="ECO:0000256" key="2">
    <source>
        <dbReference type="ARBA" id="ARBA00022475"/>
    </source>
</evidence>
<feature type="chain" id="PRO_5003266574" evidence="11">
    <location>
        <begin position="32"/>
        <end position="597"/>
    </location>
</feature>
<keyword evidence="7 10" id="KW-1133">Transmembrane helix</keyword>
<dbReference type="InterPro" id="IPR050328">
    <property type="entry name" value="Dev_Immune_Receptor"/>
</dbReference>
<keyword evidence="2" id="KW-1003">Cell membrane</keyword>
<dbReference type="PANTHER" id="PTHR24373">
    <property type="entry name" value="SLIT RELATED LEUCINE-RICH REPEAT NEURONAL PROTEIN"/>
    <property type="match status" value="1"/>
</dbReference>
<protein>
    <submittedName>
        <fullName evidence="13">Insulin-like growth factor-binding protein complex acid labile subunit</fullName>
    </submittedName>
</protein>
<dbReference type="InterPro" id="IPR001611">
    <property type="entry name" value="Leu-rich_rpt"/>
</dbReference>
<keyword evidence="5 11" id="KW-0732">Signal</keyword>
<evidence type="ECO:0000256" key="3">
    <source>
        <dbReference type="ARBA" id="ARBA00022614"/>
    </source>
</evidence>
<dbReference type="InterPro" id="IPR000483">
    <property type="entry name" value="Cys-rich_flank_reg_C"/>
</dbReference>
<reference evidence="13" key="1">
    <citation type="journal article" date="2011" name="Genome Res.">
        <title>Deep small RNA sequencing from the nematode Ascaris reveals conservation, functional diversification, and novel developmental profiles.</title>
        <authorList>
            <person name="Wang J."/>
            <person name="Czech B."/>
            <person name="Crunk A."/>
            <person name="Wallace A."/>
            <person name="Mitreva M."/>
            <person name="Hannon G.J."/>
            <person name="Davis R.E."/>
        </authorList>
    </citation>
    <scope>NUCLEOTIDE SEQUENCE</scope>
</reference>
<dbReference type="EMBL" id="JI168194">
    <property type="protein sequence ID" value="ADY43030.1"/>
    <property type="molecule type" value="mRNA"/>
</dbReference>
<proteinExistence type="evidence at transcript level"/>
<evidence type="ECO:0000256" key="10">
    <source>
        <dbReference type="SAM" id="Phobius"/>
    </source>
</evidence>
<evidence type="ECO:0000256" key="5">
    <source>
        <dbReference type="ARBA" id="ARBA00022729"/>
    </source>
</evidence>
<organism evidence="13">
    <name type="scientific">Ascaris suum</name>
    <name type="common">Pig roundworm</name>
    <name type="synonym">Ascaris lumbricoides</name>
    <dbReference type="NCBI Taxonomy" id="6253"/>
    <lineage>
        <taxon>Eukaryota</taxon>
        <taxon>Metazoa</taxon>
        <taxon>Ecdysozoa</taxon>
        <taxon>Nematoda</taxon>
        <taxon>Chromadorea</taxon>
        <taxon>Rhabditida</taxon>
        <taxon>Spirurina</taxon>
        <taxon>Ascaridomorpha</taxon>
        <taxon>Ascaridoidea</taxon>
        <taxon>Ascarididae</taxon>
        <taxon>Ascaris</taxon>
    </lineage>
</organism>
<comment type="subcellular location">
    <subcellularLocation>
        <location evidence="1">Cell membrane</location>
    </subcellularLocation>
</comment>
<dbReference type="InterPro" id="IPR003591">
    <property type="entry name" value="Leu-rich_rpt_typical-subtyp"/>
</dbReference>
<keyword evidence="3" id="KW-0433">Leucine-rich repeat</keyword>
<keyword evidence="8 10" id="KW-0472">Membrane</keyword>
<dbReference type="PRINTS" id="PR00019">
    <property type="entry name" value="LEURICHRPT"/>
</dbReference>
<evidence type="ECO:0000256" key="9">
    <source>
        <dbReference type="SAM" id="MobiDB-lite"/>
    </source>
</evidence>
<feature type="region of interest" description="Disordered" evidence="9">
    <location>
        <begin position="502"/>
        <end position="523"/>
    </location>
</feature>
<dbReference type="GO" id="GO:0005886">
    <property type="term" value="C:plasma membrane"/>
    <property type="evidence" value="ECO:0007669"/>
    <property type="project" value="UniProtKB-SubCell"/>
</dbReference>
<dbReference type="InterPro" id="IPR032675">
    <property type="entry name" value="LRR_dom_sf"/>
</dbReference>
<dbReference type="PANTHER" id="PTHR24373:SF370">
    <property type="entry name" value="FISH-LIPS, ISOFORM E"/>
    <property type="match status" value="1"/>
</dbReference>
<dbReference type="Pfam" id="PF00560">
    <property type="entry name" value="LRR_1"/>
    <property type="match status" value="1"/>
</dbReference>
<dbReference type="AlphaFoldDB" id="F1KYS6"/>
<dbReference type="SMART" id="SM00082">
    <property type="entry name" value="LRRCT"/>
    <property type="match status" value="1"/>
</dbReference>
<dbReference type="Pfam" id="PF13855">
    <property type="entry name" value="LRR_8"/>
    <property type="match status" value="3"/>
</dbReference>
<evidence type="ECO:0000259" key="12">
    <source>
        <dbReference type="SMART" id="SM00082"/>
    </source>
</evidence>
<feature type="domain" description="LRRCT" evidence="12">
    <location>
        <begin position="387"/>
        <end position="432"/>
    </location>
</feature>
<feature type="transmembrane region" description="Helical" evidence="10">
    <location>
        <begin position="439"/>
        <end position="461"/>
    </location>
</feature>
<accession>F1KYS6</accession>
<dbReference type="PROSITE" id="PS51450">
    <property type="entry name" value="LRR"/>
    <property type="match status" value="3"/>
</dbReference>
<dbReference type="FunFam" id="3.80.10.10:FF:001438">
    <property type="entry name" value="Uncharacterized protein"/>
    <property type="match status" value="1"/>
</dbReference>
<dbReference type="Gene3D" id="3.80.10.10">
    <property type="entry name" value="Ribonuclease Inhibitor"/>
    <property type="match status" value="2"/>
</dbReference>
<evidence type="ECO:0000256" key="8">
    <source>
        <dbReference type="ARBA" id="ARBA00023136"/>
    </source>
</evidence>
<dbReference type="SUPFAM" id="SSF52058">
    <property type="entry name" value="L domain-like"/>
    <property type="match status" value="1"/>
</dbReference>
<keyword evidence="4 10" id="KW-0812">Transmembrane</keyword>
<name>F1KYS6_ASCSU</name>
<dbReference type="GO" id="GO:0005615">
    <property type="term" value="C:extracellular space"/>
    <property type="evidence" value="ECO:0007669"/>
    <property type="project" value="TreeGrafter"/>
</dbReference>
<evidence type="ECO:0000256" key="1">
    <source>
        <dbReference type="ARBA" id="ARBA00004236"/>
    </source>
</evidence>
<evidence type="ECO:0000256" key="11">
    <source>
        <dbReference type="SAM" id="SignalP"/>
    </source>
</evidence>
<dbReference type="SMART" id="SM00369">
    <property type="entry name" value="LRR_TYP"/>
    <property type="match status" value="11"/>
</dbReference>
<evidence type="ECO:0000256" key="4">
    <source>
        <dbReference type="ARBA" id="ARBA00022692"/>
    </source>
</evidence>
<evidence type="ECO:0000313" key="13">
    <source>
        <dbReference type="EMBL" id="ADY43030.1"/>
    </source>
</evidence>
<evidence type="ECO:0000256" key="6">
    <source>
        <dbReference type="ARBA" id="ARBA00022737"/>
    </source>
</evidence>
<evidence type="ECO:0000256" key="7">
    <source>
        <dbReference type="ARBA" id="ARBA00022989"/>
    </source>
</evidence>
<keyword evidence="6" id="KW-0677">Repeat</keyword>
<sequence>MPTMENTTAQLYSSAMRVLLCTLCVVTFTQAMCPSGCTCTTDQRHIVRCDDVPLGDMPSLLDPRTKTLSMSNCSLNRLDPDVMELYPDLEFLDLSQNELERLHIGIFQYQNKLRVLRLHANNLSIIQKGSFSGLTQLQLLDLSANSLKVIEPSSMHDLRRLIDLNLSDNSLTHLPSDTFIGLSKLRKLDLSYNQLARIDAATLIDFPMLEALILQNNVISEVEASSFSKQSTLRHLNLGSNQILSLTDEAFRGLNTLQYLNLSNNILRRTSSMSLRALGGSLRELDVSANNFIELNASSFEGLSMLHTLSLSRLQNLRVIHANAFAGLHNLQYVNLSFCGALETIDDGLFNSAERLRVLDLSWCKLKRIPPDLMKWSRLKSLHLLGNPLHCDCEQLSFLPELTRSLNLTDVACTSPKELSLRIIAELPSSCSTLNKSQVSLIILATLLTIAFILLFVGFFIRHRIAIWLRGGSKSNTPLYDRSLLVGSNGYDKSDQLSDTTFYSTTRRNSDRSSPPKISMRDEDEDGYYSSMLLPYDYPPQLYSTPRRFHSLAPEYCPIPPAATTIPSPPVLTDESLSNDSCNFRIISEYPVPITEL</sequence>